<keyword evidence="3" id="KW-1185">Reference proteome</keyword>
<organism evidence="2 3">
    <name type="scientific">Symbiodinium pilosum</name>
    <name type="common">Dinoflagellate</name>
    <dbReference type="NCBI Taxonomy" id="2952"/>
    <lineage>
        <taxon>Eukaryota</taxon>
        <taxon>Sar</taxon>
        <taxon>Alveolata</taxon>
        <taxon>Dinophyceae</taxon>
        <taxon>Suessiales</taxon>
        <taxon>Symbiodiniaceae</taxon>
        <taxon>Symbiodinium</taxon>
    </lineage>
</organism>
<gene>
    <name evidence="2" type="ORF">SPIL2461_LOCUS21275</name>
</gene>
<dbReference type="AlphaFoldDB" id="A0A812XJQ2"/>
<protein>
    <submittedName>
        <fullName evidence="2">Uncharacterized protein</fullName>
    </submittedName>
</protein>
<evidence type="ECO:0000256" key="1">
    <source>
        <dbReference type="SAM" id="MobiDB-lite"/>
    </source>
</evidence>
<dbReference type="Proteomes" id="UP000649617">
    <property type="component" value="Unassembled WGS sequence"/>
</dbReference>
<evidence type="ECO:0000313" key="2">
    <source>
        <dbReference type="EMBL" id="CAE7739830.1"/>
    </source>
</evidence>
<name>A0A812XJQ2_SYMPI</name>
<accession>A0A812XJQ2</accession>
<feature type="compositionally biased region" description="Low complexity" evidence="1">
    <location>
        <begin position="156"/>
        <end position="191"/>
    </location>
</feature>
<sequence>QAVHTATQQAMLEYRDDEDESNTLVLTVDALGRDFASLVQEMKMADIRASAAVALFPQLDPLPGEAALDQLVDLQRRHSVLRNILRLAVEDLPSSPPQVKPRVPNGQPAAQAEPLLSMLSPTDTPRRPQTLPPLEARGRPEGPARLGRSQSRGRTLSRASSQGRLSRAGSRGSHASHASRTNRISRTSSRARSVEAQRLPKRSGSVQSLQSRISDLGRGKQEPPQAQSDSADVVQVRMNPGPAAVGYRDLSLDEMRAEIEAERK</sequence>
<feature type="non-terminal residue" evidence="2">
    <location>
        <position position="264"/>
    </location>
</feature>
<dbReference type="EMBL" id="CAJNIZ010046102">
    <property type="protein sequence ID" value="CAE7739830.1"/>
    <property type="molecule type" value="Genomic_DNA"/>
</dbReference>
<feature type="region of interest" description="Disordered" evidence="1">
    <location>
        <begin position="116"/>
        <end position="234"/>
    </location>
</feature>
<evidence type="ECO:0000313" key="3">
    <source>
        <dbReference type="Proteomes" id="UP000649617"/>
    </source>
</evidence>
<feature type="non-terminal residue" evidence="2">
    <location>
        <position position="1"/>
    </location>
</feature>
<dbReference type="OrthoDB" id="444799at2759"/>
<feature type="compositionally biased region" description="Polar residues" evidence="1">
    <location>
        <begin position="204"/>
        <end position="213"/>
    </location>
</feature>
<proteinExistence type="predicted"/>
<comment type="caution">
    <text evidence="2">The sequence shown here is derived from an EMBL/GenBank/DDBJ whole genome shotgun (WGS) entry which is preliminary data.</text>
</comment>
<reference evidence="2" key="1">
    <citation type="submission" date="2021-02" db="EMBL/GenBank/DDBJ databases">
        <authorList>
            <person name="Dougan E. K."/>
            <person name="Rhodes N."/>
            <person name="Thang M."/>
            <person name="Chan C."/>
        </authorList>
    </citation>
    <scope>NUCLEOTIDE SEQUENCE</scope>
</reference>